<protein>
    <submittedName>
        <fullName evidence="3">Acyltransferase</fullName>
    </submittedName>
</protein>
<dbReference type="EMBL" id="JARESE010000037">
    <property type="protein sequence ID" value="MDE8652413.1"/>
    <property type="molecule type" value="Genomic_DNA"/>
</dbReference>
<organism evidence="3 4">
    <name type="scientific">Novosphingobium album</name>
    <name type="common">ex Liu et al. 2023</name>
    <dbReference type="NCBI Taxonomy" id="3031130"/>
    <lineage>
        <taxon>Bacteria</taxon>
        <taxon>Pseudomonadati</taxon>
        <taxon>Pseudomonadota</taxon>
        <taxon>Alphaproteobacteria</taxon>
        <taxon>Sphingomonadales</taxon>
        <taxon>Sphingomonadaceae</taxon>
        <taxon>Novosphingobium</taxon>
    </lineage>
</organism>
<evidence type="ECO:0000313" key="4">
    <source>
        <dbReference type="Proteomes" id="UP001216253"/>
    </source>
</evidence>
<feature type="domain" description="Acyltransferase 3" evidence="2">
    <location>
        <begin position="5"/>
        <end position="338"/>
    </location>
</feature>
<feature type="transmembrane region" description="Helical" evidence="1">
    <location>
        <begin position="292"/>
        <end position="310"/>
    </location>
</feature>
<keyword evidence="1" id="KW-1133">Transmembrane helix</keyword>
<dbReference type="Proteomes" id="UP001216253">
    <property type="component" value="Unassembled WGS sequence"/>
</dbReference>
<feature type="transmembrane region" description="Helical" evidence="1">
    <location>
        <begin position="253"/>
        <end position="272"/>
    </location>
</feature>
<comment type="caution">
    <text evidence="3">The sequence shown here is derived from an EMBL/GenBank/DDBJ whole genome shotgun (WGS) entry which is preliminary data.</text>
</comment>
<gene>
    <name evidence="3" type="ORF">PYV00_11935</name>
</gene>
<sequence>MLTQLQSLRAWAALSVMAFHLGASLAAPKYFGIPWAGAVTQFGYAGMFLFFVLSGFIIHQVHARDFGRPDRAWRYVAKRVFRIYPLYLVLFSLLLIVMKWTGLGEGGIPTGWLALTKALLLLPQDPAVAGGTGAPVIIVAWSLQYEMVFYSVMLLFILDIRLGWLALAALVAAFFVFPRIGAPGLFPAFLEAKYFQFFAIGVGTSMLAQAKTSPLHARVLWRGAQISFVGLWLLSAALSLATEGALVLIDNPGMQIALALLVAALIFGATEYERQGGQRAGGVARRLGDWSYAIYLLHFPVISLANKLAVTAELQAGVAALVVVTGSLALTLAGAALLHNLVERPAMAYARSLVNAPASDVSSAG</sequence>
<dbReference type="GO" id="GO:0016746">
    <property type="term" value="F:acyltransferase activity"/>
    <property type="evidence" value="ECO:0007669"/>
    <property type="project" value="UniProtKB-KW"/>
</dbReference>
<reference evidence="3 4" key="1">
    <citation type="submission" date="2023-03" db="EMBL/GenBank/DDBJ databases">
        <title>NovoSphingobium album sp. nov. isolated from polycyclic aromatic hydrocarbons- and heavy-metal polluted soil.</title>
        <authorList>
            <person name="Liu Z."/>
            <person name="Wang K."/>
        </authorList>
    </citation>
    <scope>NUCLEOTIDE SEQUENCE [LARGE SCALE GENOMIC DNA]</scope>
    <source>
        <strain evidence="3 4">H3SJ31-1</strain>
    </source>
</reference>
<keyword evidence="1" id="KW-0472">Membrane</keyword>
<dbReference type="InterPro" id="IPR002656">
    <property type="entry name" value="Acyl_transf_3_dom"/>
</dbReference>
<keyword evidence="4" id="KW-1185">Reference proteome</keyword>
<dbReference type="Pfam" id="PF01757">
    <property type="entry name" value="Acyl_transf_3"/>
    <property type="match status" value="1"/>
</dbReference>
<dbReference type="PANTHER" id="PTHR23028">
    <property type="entry name" value="ACETYLTRANSFERASE"/>
    <property type="match status" value="1"/>
</dbReference>
<accession>A0ABT5WQW2</accession>
<dbReference type="PANTHER" id="PTHR23028:SF53">
    <property type="entry name" value="ACYL_TRANSF_3 DOMAIN-CONTAINING PROTEIN"/>
    <property type="match status" value="1"/>
</dbReference>
<dbReference type="RefSeq" id="WP_275228497.1">
    <property type="nucleotide sequence ID" value="NZ_JARESE010000037.1"/>
</dbReference>
<dbReference type="InterPro" id="IPR050879">
    <property type="entry name" value="Acyltransferase_3"/>
</dbReference>
<keyword evidence="3" id="KW-0808">Transferase</keyword>
<name>A0ABT5WQW2_9SPHN</name>
<proteinExistence type="predicted"/>
<evidence type="ECO:0000259" key="2">
    <source>
        <dbReference type="Pfam" id="PF01757"/>
    </source>
</evidence>
<feature type="transmembrane region" description="Helical" evidence="1">
    <location>
        <begin position="316"/>
        <end position="338"/>
    </location>
</feature>
<keyword evidence="3" id="KW-0012">Acyltransferase</keyword>
<feature type="transmembrane region" description="Helical" evidence="1">
    <location>
        <begin position="42"/>
        <end position="62"/>
    </location>
</feature>
<evidence type="ECO:0000256" key="1">
    <source>
        <dbReference type="SAM" id="Phobius"/>
    </source>
</evidence>
<feature type="transmembrane region" description="Helical" evidence="1">
    <location>
        <begin position="219"/>
        <end position="241"/>
    </location>
</feature>
<evidence type="ECO:0000313" key="3">
    <source>
        <dbReference type="EMBL" id="MDE8652413.1"/>
    </source>
</evidence>
<keyword evidence="1" id="KW-0812">Transmembrane</keyword>
<feature type="transmembrane region" description="Helical" evidence="1">
    <location>
        <begin position="148"/>
        <end position="176"/>
    </location>
</feature>
<feature type="transmembrane region" description="Helical" evidence="1">
    <location>
        <begin position="83"/>
        <end position="101"/>
    </location>
</feature>